<dbReference type="EMBL" id="CP133615">
    <property type="protein sequence ID" value="WMV24353.1"/>
    <property type="molecule type" value="Genomic_DNA"/>
</dbReference>
<keyword evidence="2" id="KW-1185">Reference proteome</keyword>
<dbReference type="Proteomes" id="UP001234989">
    <property type="component" value="Chromosome 4"/>
</dbReference>
<dbReference type="SUPFAM" id="SSF52058">
    <property type="entry name" value="L domain-like"/>
    <property type="match status" value="1"/>
</dbReference>
<name>A0AAF0TSC9_SOLVR</name>
<dbReference type="AlphaFoldDB" id="A0AAF0TSC9"/>
<dbReference type="InterPro" id="IPR032675">
    <property type="entry name" value="LRR_dom_sf"/>
</dbReference>
<sequence length="89" mass="10020">LEGQVPTSLARLTKLRLPGLSLNSLSGEFPPLLYNLSSLELISLSFNNFSGNLRFDLGNYFPNLLILYLARNVKSLVPYHPLWPMLINC</sequence>
<dbReference type="Gene3D" id="3.80.10.10">
    <property type="entry name" value="Ribonuclease Inhibitor"/>
    <property type="match status" value="1"/>
</dbReference>
<evidence type="ECO:0000313" key="1">
    <source>
        <dbReference type="EMBL" id="WMV24353.1"/>
    </source>
</evidence>
<reference evidence="1" key="1">
    <citation type="submission" date="2023-08" db="EMBL/GenBank/DDBJ databases">
        <title>A de novo genome assembly of Solanum verrucosum Schlechtendal, a Mexican diploid species geographically isolated from the other diploid A-genome species in potato relatives.</title>
        <authorList>
            <person name="Hosaka K."/>
        </authorList>
    </citation>
    <scope>NUCLEOTIDE SEQUENCE</scope>
    <source>
        <tissue evidence="1">Young leaves</tissue>
    </source>
</reference>
<organism evidence="1 2">
    <name type="scientific">Solanum verrucosum</name>
    <dbReference type="NCBI Taxonomy" id="315347"/>
    <lineage>
        <taxon>Eukaryota</taxon>
        <taxon>Viridiplantae</taxon>
        <taxon>Streptophyta</taxon>
        <taxon>Embryophyta</taxon>
        <taxon>Tracheophyta</taxon>
        <taxon>Spermatophyta</taxon>
        <taxon>Magnoliopsida</taxon>
        <taxon>eudicotyledons</taxon>
        <taxon>Gunneridae</taxon>
        <taxon>Pentapetalae</taxon>
        <taxon>asterids</taxon>
        <taxon>lamiids</taxon>
        <taxon>Solanales</taxon>
        <taxon>Solanaceae</taxon>
        <taxon>Solanoideae</taxon>
        <taxon>Solaneae</taxon>
        <taxon>Solanum</taxon>
    </lineage>
</organism>
<dbReference type="PANTHER" id="PTHR48004:SF105">
    <property type="entry name" value="OS11G0173700 PROTEIN"/>
    <property type="match status" value="1"/>
</dbReference>
<accession>A0AAF0TSC9</accession>
<feature type="non-terminal residue" evidence="1">
    <location>
        <position position="1"/>
    </location>
</feature>
<protein>
    <submittedName>
        <fullName evidence="1">Uncharacterized protein</fullName>
    </submittedName>
</protein>
<dbReference type="InterPro" id="IPR052941">
    <property type="entry name" value="StomDev_PlantInt_Reg"/>
</dbReference>
<evidence type="ECO:0000313" key="2">
    <source>
        <dbReference type="Proteomes" id="UP001234989"/>
    </source>
</evidence>
<dbReference type="PANTHER" id="PTHR48004">
    <property type="entry name" value="OS01G0149700 PROTEIN"/>
    <property type="match status" value="1"/>
</dbReference>
<proteinExistence type="predicted"/>
<gene>
    <name evidence="1" type="ORF">MTR67_017738</name>
</gene>